<gene>
    <name evidence="3" type="ORF">CLV72_106102</name>
</gene>
<evidence type="ECO:0000313" key="4">
    <source>
        <dbReference type="Proteomes" id="UP000237846"/>
    </source>
</evidence>
<organism evidence="3 4">
    <name type="scientific">Allonocardiopsis opalescens</name>
    <dbReference type="NCBI Taxonomy" id="1144618"/>
    <lineage>
        <taxon>Bacteria</taxon>
        <taxon>Bacillati</taxon>
        <taxon>Actinomycetota</taxon>
        <taxon>Actinomycetes</taxon>
        <taxon>Streptosporangiales</taxon>
        <taxon>Allonocardiopsis</taxon>
    </lineage>
</organism>
<reference evidence="3 4" key="1">
    <citation type="submission" date="2018-03" db="EMBL/GenBank/DDBJ databases">
        <title>Genomic Encyclopedia of Archaeal and Bacterial Type Strains, Phase II (KMG-II): from individual species to whole genera.</title>
        <authorList>
            <person name="Goeker M."/>
        </authorList>
    </citation>
    <scope>NUCLEOTIDE SEQUENCE [LARGE SCALE GENOMIC DNA]</scope>
    <source>
        <strain evidence="3 4">DSM 45601</strain>
    </source>
</reference>
<dbReference type="EMBL" id="PVZC01000006">
    <property type="protein sequence ID" value="PRX97066.1"/>
    <property type="molecule type" value="Genomic_DNA"/>
</dbReference>
<feature type="transmembrane region" description="Helical" evidence="2">
    <location>
        <begin position="21"/>
        <end position="43"/>
    </location>
</feature>
<accession>A0A2T0PZW9</accession>
<proteinExistence type="predicted"/>
<protein>
    <submittedName>
        <fullName evidence="3">Putative pyrroloquinoline-quinone binding quinoprotein</fullName>
    </submittedName>
</protein>
<dbReference type="InterPro" id="IPR015943">
    <property type="entry name" value="WD40/YVTN_repeat-like_dom_sf"/>
</dbReference>
<dbReference type="Gene3D" id="2.130.10.10">
    <property type="entry name" value="YVTN repeat-like/Quinoprotein amine dehydrogenase"/>
    <property type="match status" value="1"/>
</dbReference>
<name>A0A2T0PZW9_9ACTN</name>
<dbReference type="AlphaFoldDB" id="A0A2T0PZW9"/>
<feature type="region of interest" description="Disordered" evidence="1">
    <location>
        <begin position="266"/>
        <end position="289"/>
    </location>
</feature>
<keyword evidence="4" id="KW-1185">Reference proteome</keyword>
<evidence type="ECO:0000256" key="1">
    <source>
        <dbReference type="SAM" id="MobiDB-lite"/>
    </source>
</evidence>
<keyword evidence="2" id="KW-1133">Transmembrane helix</keyword>
<evidence type="ECO:0000313" key="3">
    <source>
        <dbReference type="EMBL" id="PRX97066.1"/>
    </source>
</evidence>
<evidence type="ECO:0000256" key="2">
    <source>
        <dbReference type="SAM" id="Phobius"/>
    </source>
</evidence>
<feature type="compositionally biased region" description="Low complexity" evidence="1">
    <location>
        <begin position="267"/>
        <end position="279"/>
    </location>
</feature>
<dbReference type="SUPFAM" id="SSF50998">
    <property type="entry name" value="Quinoprotein alcohol dehydrogenase-like"/>
    <property type="match status" value="1"/>
</dbReference>
<comment type="caution">
    <text evidence="3">The sequence shown here is derived from an EMBL/GenBank/DDBJ whole genome shotgun (WGS) entry which is preliminary data.</text>
</comment>
<sequence>MDDPGNDDLAAGARSGRLRPFGPPAAAAVTLAAVAALLVAVTLPSGTDGSGEPGEGEIVRHAACTGAPPPYGGPPFHINDVSPWPEDRREFQVFESATGTHCWTYRVGHGDESAGTWLGAGRMAVVLRSQPGPGAEGPRPWLRVFDLASAEPLFERPLDITWGSEGRWDFEALLLADRYLELTGGRVRAFDYTGAPLWTYQPDAACPPSPYAREAGGGVVLVAAECSAESGAEAEGLVLAGVDAATGAELWRRAFAEPTGSFGALNGAPGAPADPGAGPVESYAFADSGPGTAPPAGGSYALEAPVNRLLVYPAPPEGGGPRRWVAVDVLTGAEEDLARLAGERGRAVVAGGAVCAAHAPEWSCVVPATGERWAVRPEPGPGALAASLCPRADPEGRGCSPTAFDLPTPAGTVAD</sequence>
<dbReference type="Proteomes" id="UP000237846">
    <property type="component" value="Unassembled WGS sequence"/>
</dbReference>
<dbReference type="RefSeq" id="WP_106248754.1">
    <property type="nucleotide sequence ID" value="NZ_PVZC01000006.1"/>
</dbReference>
<keyword evidence="2" id="KW-0472">Membrane</keyword>
<keyword evidence="2" id="KW-0812">Transmembrane</keyword>
<dbReference type="InterPro" id="IPR011047">
    <property type="entry name" value="Quinoprotein_ADH-like_sf"/>
</dbReference>